<sequence>MTTELTDLDRDALTLAIDVTRNESHARHRQVDKFLETRLWIEVATFCANCAQSRALNLPPWQPSPCHVGNMEAAFNGMLDEARCGYRAAALLRQRMSRCGVSRWHPDPARECDRVEAERANG</sequence>
<evidence type="ECO:0000313" key="1">
    <source>
        <dbReference type="EMBL" id="NYY90589.1"/>
    </source>
</evidence>
<protein>
    <submittedName>
        <fullName evidence="1">Uncharacterized protein</fullName>
    </submittedName>
</protein>
<reference evidence="1" key="2">
    <citation type="submission" date="2020-06" db="EMBL/GenBank/DDBJ databases">
        <title>Whole Genome Sequence of Bradyrhizobium sp. Strain 323S2.</title>
        <authorList>
            <person name="Bromfield E.S.P."/>
        </authorList>
    </citation>
    <scope>NUCLEOTIDE SEQUENCE [LARGE SCALE GENOMIC DNA]</scope>
    <source>
        <strain evidence="1">323S2</strain>
    </source>
</reference>
<dbReference type="Proteomes" id="UP000564836">
    <property type="component" value="Chromosome"/>
</dbReference>
<accession>A0A7Z0TR09</accession>
<reference evidence="2 3" key="3">
    <citation type="journal article" date="2022" name="Int. J. Syst. Evol. Microbiol.">
        <title>Strains of Bradyrhizobium barranii sp. nov. associated with legumes native to Canada are symbionts of soybeans and belong to different subspecies (subsp. barranii subsp. nov. and subsp. apii subsp. nov.) and symbiovars (sv. glycinearum and sv. septentrionale).</title>
        <authorList>
            <person name="Bromfield E.S.P."/>
            <person name="Cloutier S."/>
            <person name="Wasai-Hara S."/>
            <person name="Minamisawa K."/>
        </authorList>
    </citation>
    <scope>NUCLEOTIDE SEQUENCE [LARGE SCALE GENOMIC DNA]</scope>
    <source>
        <strain evidence="2 3">323S2</strain>
    </source>
</reference>
<dbReference type="EMBL" id="JACBFH010000001">
    <property type="protein sequence ID" value="NYY90589.1"/>
    <property type="molecule type" value="Genomic_DNA"/>
</dbReference>
<evidence type="ECO:0000313" key="3">
    <source>
        <dbReference type="Proteomes" id="UP000564836"/>
    </source>
</evidence>
<gene>
    <name evidence="2" type="ORF">G6321_00048610</name>
    <name evidence="1" type="ORF">G6321_19785</name>
</gene>
<proteinExistence type="predicted"/>
<dbReference type="EMBL" id="CP088280">
    <property type="protein sequence ID" value="UGX93383.1"/>
    <property type="molecule type" value="Genomic_DNA"/>
</dbReference>
<evidence type="ECO:0000313" key="2">
    <source>
        <dbReference type="EMBL" id="UGX93383.1"/>
    </source>
</evidence>
<organism evidence="1">
    <name type="scientific">Bradyrhizobium barranii subsp. barranii</name>
    <dbReference type="NCBI Taxonomy" id="2823807"/>
    <lineage>
        <taxon>Bacteria</taxon>
        <taxon>Pseudomonadati</taxon>
        <taxon>Pseudomonadota</taxon>
        <taxon>Alphaproteobacteria</taxon>
        <taxon>Hyphomicrobiales</taxon>
        <taxon>Nitrobacteraceae</taxon>
        <taxon>Bradyrhizobium</taxon>
        <taxon>Bradyrhizobium barranii</taxon>
    </lineage>
</organism>
<reference evidence="2 3" key="1">
    <citation type="journal article" date="2017" name="Syst. Appl. Microbiol.">
        <title>Soybeans inoculated with root zone soils of Canadian native legumes harbour diverse and novel Bradyrhizobium spp. that possess agricultural potential.</title>
        <authorList>
            <person name="Bromfield E.S.P."/>
            <person name="Cloutier S."/>
            <person name="Tambong J.T."/>
            <person name="Tran Thi T.V."/>
        </authorList>
    </citation>
    <scope>NUCLEOTIDE SEQUENCE [LARGE SCALE GENOMIC DNA]</scope>
    <source>
        <strain evidence="2 3">323S2</strain>
    </source>
</reference>
<name>A0A7Z0TR09_9BRAD</name>
<dbReference type="RefSeq" id="WP_166347560.1">
    <property type="nucleotide sequence ID" value="NZ_CP088280.1"/>
</dbReference>
<dbReference type="AlphaFoldDB" id="A0A7Z0TR09"/>